<dbReference type="Proteomes" id="UP000044602">
    <property type="component" value="Unassembled WGS sequence"/>
</dbReference>
<dbReference type="GO" id="GO:0016740">
    <property type="term" value="F:transferase activity"/>
    <property type="evidence" value="ECO:0007669"/>
    <property type="project" value="UniProtKB-KW"/>
</dbReference>
<evidence type="ECO:0000256" key="2">
    <source>
        <dbReference type="ARBA" id="ARBA00022679"/>
    </source>
</evidence>
<feature type="domain" description="Gamma-glutamylcyclotransferase AIG2-like" evidence="4">
    <location>
        <begin position="8"/>
        <end position="138"/>
    </location>
</feature>
<reference evidence="6" key="1">
    <citation type="submission" date="2015-05" db="EMBL/GenBank/DDBJ databases">
        <authorList>
            <person name="Fogelqvist Johan"/>
        </authorList>
    </citation>
    <scope>NUCLEOTIDE SEQUENCE [LARGE SCALE GENOMIC DNA]</scope>
</reference>
<dbReference type="EMBL" id="CVQH01021863">
    <property type="protein sequence ID" value="CRK31802.1"/>
    <property type="molecule type" value="Genomic_DNA"/>
</dbReference>
<dbReference type="SUPFAM" id="SSF110857">
    <property type="entry name" value="Gamma-glutamyl cyclotransferase-like"/>
    <property type="match status" value="1"/>
</dbReference>
<evidence type="ECO:0000313" key="5">
    <source>
        <dbReference type="EMBL" id="CRK31802.1"/>
    </source>
</evidence>
<dbReference type="Pfam" id="PF06094">
    <property type="entry name" value="GGACT"/>
    <property type="match status" value="1"/>
</dbReference>
<evidence type="ECO:0000256" key="1">
    <source>
        <dbReference type="ARBA" id="ARBA00008861"/>
    </source>
</evidence>
<dbReference type="CDD" id="cd06661">
    <property type="entry name" value="GGCT_like"/>
    <property type="match status" value="1"/>
</dbReference>
<name>A0A0G4MBZ5_VERLO</name>
<accession>A0A0G4MBZ5</accession>
<dbReference type="AlphaFoldDB" id="A0A0G4MBZ5"/>
<evidence type="ECO:0000256" key="3">
    <source>
        <dbReference type="ARBA" id="ARBA00030602"/>
    </source>
</evidence>
<proteinExistence type="inferred from homology"/>
<dbReference type="PANTHER" id="PTHR31544">
    <property type="entry name" value="AIG2-LIKE PROTEIN D"/>
    <property type="match status" value="1"/>
</dbReference>
<dbReference type="InterPro" id="IPR045038">
    <property type="entry name" value="AIG2-like"/>
</dbReference>
<evidence type="ECO:0000313" key="6">
    <source>
        <dbReference type="Proteomes" id="UP000044602"/>
    </source>
</evidence>
<sequence length="167" mass="19103">MSGPHTAFFYGTLMEPRVFFRVVQGTSHPSDVIKSLYTFTPAVLHDHCRHRVQGEDYPGVIPEEGQSVLGSFVTGLTDANIQKLDSFEGSEYDRRAVKVKLVTKLGNAQGVGQVEGEEEETTTYIFIHSNRIERGEWDFEHFRKEKLHMWAREEIFFSEGKLDPPHC</sequence>
<dbReference type="InterPro" id="IPR013024">
    <property type="entry name" value="GGCT-like"/>
</dbReference>
<dbReference type="Gene3D" id="3.10.490.10">
    <property type="entry name" value="Gamma-glutamyl cyclotransferase-like"/>
    <property type="match status" value="1"/>
</dbReference>
<dbReference type="InterPro" id="IPR036568">
    <property type="entry name" value="GGCT-like_sf"/>
</dbReference>
<dbReference type="InterPro" id="IPR009288">
    <property type="entry name" value="AIG2-like_dom"/>
</dbReference>
<keyword evidence="6" id="KW-1185">Reference proteome</keyword>
<keyword evidence="2" id="KW-0808">Transferase</keyword>
<evidence type="ECO:0000259" key="4">
    <source>
        <dbReference type="Pfam" id="PF06094"/>
    </source>
</evidence>
<organism evidence="5 6">
    <name type="scientific">Verticillium longisporum</name>
    <name type="common">Verticillium dahliae var. longisporum</name>
    <dbReference type="NCBI Taxonomy" id="100787"/>
    <lineage>
        <taxon>Eukaryota</taxon>
        <taxon>Fungi</taxon>
        <taxon>Dikarya</taxon>
        <taxon>Ascomycota</taxon>
        <taxon>Pezizomycotina</taxon>
        <taxon>Sordariomycetes</taxon>
        <taxon>Hypocreomycetidae</taxon>
        <taxon>Glomerellales</taxon>
        <taxon>Plectosphaerellaceae</taxon>
        <taxon>Verticillium</taxon>
    </lineage>
</organism>
<dbReference type="PANTHER" id="PTHR31544:SF2">
    <property type="entry name" value="AIG2-LIKE PROTEIN D"/>
    <property type="match status" value="1"/>
</dbReference>
<comment type="similarity">
    <text evidence="1">Belongs to the gamma-glutamylcyclotransferase family.</text>
</comment>
<protein>
    <recommendedName>
        <fullName evidence="3">Putative gamma-glutamylcyclotransferase</fullName>
    </recommendedName>
</protein>
<gene>
    <name evidence="5" type="ORF">BN1708_016013</name>
</gene>